<sequence length="192" mass="21800">MKLLLGLLVSSAFVLLGVMYTLSDPVTMSTMKPVLRFIWAAVAPVATMCSSIMTQVSSVIDIEDIKSSEHAKLKLIVDSYTKKLWHLQIFYIISSVFVLAITFITIDNFQVLLILTSLGITLIYVCLFTVFKLIKISRDVINLKAKVKNRKIKSVEIKNAIEKLDKKPSYTEEELAYLKEHNKKISIKQSKR</sequence>
<name>A0ABW9YE96_9GAMM</name>
<dbReference type="Proteomes" id="UP000738517">
    <property type="component" value="Unassembled WGS sequence"/>
</dbReference>
<evidence type="ECO:0000313" key="2">
    <source>
        <dbReference type="EMBL" id="NBI52096.1"/>
    </source>
</evidence>
<proteinExistence type="predicted"/>
<keyword evidence="1" id="KW-0472">Membrane</keyword>
<comment type="caution">
    <text evidence="2">The sequence shown here is derived from an EMBL/GenBank/DDBJ whole genome shotgun (WGS) entry which is preliminary data.</text>
</comment>
<feature type="transmembrane region" description="Helical" evidence="1">
    <location>
        <begin position="112"/>
        <end position="134"/>
    </location>
</feature>
<gene>
    <name evidence="2" type="ORF">EIZ48_05855</name>
</gene>
<keyword evidence="1" id="KW-0812">Transmembrane</keyword>
<evidence type="ECO:0000313" key="3">
    <source>
        <dbReference type="Proteomes" id="UP000738517"/>
    </source>
</evidence>
<reference evidence="2 3" key="1">
    <citation type="journal article" date="2017" name="Int. J. Syst. Evol. Microbiol.">
        <title>Photobacterium alginatilyticum sp. nov., a marine bacterium isolated from bottom seawater.</title>
        <authorList>
            <person name="Wang X."/>
            <person name="Wang Y."/>
            <person name="Yang X."/>
            <person name="Sun H."/>
            <person name="Li B."/>
            <person name="Zhang X.H."/>
        </authorList>
    </citation>
    <scope>NUCLEOTIDE SEQUENCE [LARGE SCALE GENOMIC DNA]</scope>
    <source>
        <strain evidence="2 3">P03D4</strain>
    </source>
</reference>
<keyword evidence="3" id="KW-1185">Reference proteome</keyword>
<organism evidence="2 3">
    <name type="scientific">Photobacterium alginatilyticum</name>
    <dbReference type="NCBI Taxonomy" id="1775171"/>
    <lineage>
        <taxon>Bacteria</taxon>
        <taxon>Pseudomonadati</taxon>
        <taxon>Pseudomonadota</taxon>
        <taxon>Gammaproteobacteria</taxon>
        <taxon>Vibrionales</taxon>
        <taxon>Vibrionaceae</taxon>
        <taxon>Photobacterium</taxon>
    </lineage>
</organism>
<keyword evidence="1" id="KW-1133">Transmembrane helix</keyword>
<accession>A0ABW9YE96</accession>
<dbReference type="RefSeq" id="WP_160649212.1">
    <property type="nucleotide sequence ID" value="NZ_RSEJ01000004.1"/>
</dbReference>
<protein>
    <submittedName>
        <fullName evidence="2">Uncharacterized protein</fullName>
    </submittedName>
</protein>
<feature type="transmembrane region" description="Helical" evidence="1">
    <location>
        <begin position="39"/>
        <end position="63"/>
    </location>
</feature>
<dbReference type="EMBL" id="RSEJ01000004">
    <property type="protein sequence ID" value="NBI52096.1"/>
    <property type="molecule type" value="Genomic_DNA"/>
</dbReference>
<feature type="transmembrane region" description="Helical" evidence="1">
    <location>
        <begin position="84"/>
        <end position="106"/>
    </location>
</feature>
<evidence type="ECO:0000256" key="1">
    <source>
        <dbReference type="SAM" id="Phobius"/>
    </source>
</evidence>